<dbReference type="InterPro" id="IPR009286">
    <property type="entry name" value="Ins_P5_2-kin"/>
</dbReference>
<dbReference type="EC" id="2.7.1.158" evidence="1 6"/>
<sequence>MAYMTFSDVREADNWHYRGEGAANLVLAYHGCDPALIGKVLRLRKLVGNAEKISHGAKETPVLLPEEQVLWAEWPRMAAATSTAELNHAYIADVLRPLLGDKHVDPGLLDSKRWGSIPIVTFMTIDHVTIDGHLEFVRVRLEKDKIVFVNQYDNDMSAPGPLTDILKELPPTITVEIKPKCGFLPVSPMIKEENLIKTTVCRFTMHQTLKLLQGKIKHISKYSPLDLFSGSESGIYEAICDLFMTPQNNLRIFSNGTEVFGDFDELSTSREDAKVKLENVVKNSFPSGAEEPVVAFQKLISHLLFRSKILKKLLDVQKLDSIDIEGSIQAYEKFLKHLKSSAPFGTQVSLLNGSVTDPTGSPPQQTKPLNGTRHVNELRKFTKVPHTFEECRTILRDFLISATAKDCGIMVTLLPVGPMMTHDISLPGSNVVTFSGRQYLYKVHLLDLDVKQLKKLPHYFQLDKEIVTAYRSCSFIDSSFFSPLPGCVASLENS</sequence>
<dbReference type="GO" id="GO:0005634">
    <property type="term" value="C:nucleus"/>
    <property type="evidence" value="ECO:0007669"/>
    <property type="project" value="TreeGrafter"/>
</dbReference>
<keyword evidence="3 6" id="KW-0547">Nucleotide-binding</keyword>
<keyword evidence="5 6" id="KW-0067">ATP-binding</keyword>
<keyword evidence="4 6" id="KW-0418">Kinase</keyword>
<keyword evidence="2 6" id="KW-0808">Transferase</keyword>
<dbReference type="PANTHER" id="PTHR14456:SF2">
    <property type="entry name" value="INOSITOL-PENTAKISPHOSPHATE 2-KINASE"/>
    <property type="match status" value="1"/>
</dbReference>
<dbReference type="GO" id="GO:0032958">
    <property type="term" value="P:inositol phosphate biosynthetic process"/>
    <property type="evidence" value="ECO:0007669"/>
    <property type="project" value="TreeGrafter"/>
</dbReference>
<dbReference type="Gene3D" id="3.30.200.110">
    <property type="entry name" value="Inositol-pentakisphosphate 2-kinase, N-lobe"/>
    <property type="match status" value="1"/>
</dbReference>
<dbReference type="GO" id="GO:0035299">
    <property type="term" value="F:inositol-1,3,4,5,6-pentakisphosphate 2-kinase activity"/>
    <property type="evidence" value="ECO:0007669"/>
    <property type="project" value="UniProtKB-EC"/>
</dbReference>
<evidence type="ECO:0000256" key="6">
    <source>
        <dbReference type="RuleBase" id="RU364126"/>
    </source>
</evidence>
<dbReference type="GO" id="GO:0005524">
    <property type="term" value="F:ATP binding"/>
    <property type="evidence" value="ECO:0007669"/>
    <property type="project" value="UniProtKB-KW"/>
</dbReference>
<evidence type="ECO:0000256" key="5">
    <source>
        <dbReference type="ARBA" id="ARBA00022840"/>
    </source>
</evidence>
<evidence type="ECO:0000256" key="2">
    <source>
        <dbReference type="ARBA" id="ARBA00022679"/>
    </source>
</evidence>
<comment type="domain">
    <text evidence="6">The EXKPK motif is conserved in inositol-pentakisphosphate 2-kinases of both family 1 and 2.</text>
</comment>
<proteinExistence type="predicted"/>
<evidence type="ECO:0000313" key="7">
    <source>
        <dbReference type="EMBL" id="OAE29118.1"/>
    </source>
</evidence>
<comment type="function">
    <text evidence="6">Phosphorylates Ins(1,3,4,5,6)P5 at position 2 to form Ins(1,2,3,4,5,6)P6 (InsP6 or phytate).</text>
</comment>
<evidence type="ECO:0000256" key="3">
    <source>
        <dbReference type="ARBA" id="ARBA00022741"/>
    </source>
</evidence>
<reference evidence="7" key="1">
    <citation type="submission" date="2016-03" db="EMBL/GenBank/DDBJ databases">
        <title>Mechanisms controlling the formation of the plant cell surface in tip-growing cells are functionally conserved among land plants.</title>
        <authorList>
            <person name="Honkanen S."/>
            <person name="Jones V.A."/>
            <person name="Morieri G."/>
            <person name="Champion C."/>
            <person name="Hetherington A.J."/>
            <person name="Kelly S."/>
            <person name="Saint-Marcoux D."/>
            <person name="Proust H."/>
            <person name="Prescott H."/>
            <person name="Dolan L."/>
        </authorList>
    </citation>
    <scope>NUCLEOTIDE SEQUENCE [LARGE SCALE GENOMIC DNA]</scope>
    <source>
        <tissue evidence="7">Whole gametophyte</tissue>
    </source>
</reference>
<dbReference type="InterPro" id="IPR043001">
    <property type="entry name" value="IP5_2-K_N_lobe"/>
</dbReference>
<evidence type="ECO:0000256" key="1">
    <source>
        <dbReference type="ARBA" id="ARBA00012023"/>
    </source>
</evidence>
<dbReference type="PANTHER" id="PTHR14456">
    <property type="entry name" value="INOSITOL POLYPHOSPHATE KINASE 1"/>
    <property type="match status" value="1"/>
</dbReference>
<evidence type="ECO:0000313" key="8">
    <source>
        <dbReference type="Proteomes" id="UP000077202"/>
    </source>
</evidence>
<protein>
    <recommendedName>
        <fullName evidence="1 6">Inositol-pentakisphosphate 2-kinase</fullName>
        <ecNumber evidence="1 6">2.7.1.158</ecNumber>
    </recommendedName>
</protein>
<comment type="catalytic activity">
    <reaction evidence="6">
        <text>1D-myo-inositol 1,3,4,5,6-pentakisphosphate + ATP = 1D-myo-inositol hexakisphosphate + ADP + H(+)</text>
        <dbReference type="Rhea" id="RHEA:20313"/>
        <dbReference type="ChEBI" id="CHEBI:15378"/>
        <dbReference type="ChEBI" id="CHEBI:30616"/>
        <dbReference type="ChEBI" id="CHEBI:57733"/>
        <dbReference type="ChEBI" id="CHEBI:58130"/>
        <dbReference type="ChEBI" id="CHEBI:456216"/>
        <dbReference type="EC" id="2.7.1.158"/>
    </reaction>
</comment>
<dbReference type="AlphaFoldDB" id="A0A176W7P5"/>
<dbReference type="Pfam" id="PF06090">
    <property type="entry name" value="Ins_P5_2-kin"/>
    <property type="match status" value="1"/>
</dbReference>
<dbReference type="EMBL" id="LVLJ01001517">
    <property type="protein sequence ID" value="OAE29118.1"/>
    <property type="molecule type" value="Genomic_DNA"/>
</dbReference>
<organism evidence="7 8">
    <name type="scientific">Marchantia polymorpha subsp. ruderalis</name>
    <dbReference type="NCBI Taxonomy" id="1480154"/>
    <lineage>
        <taxon>Eukaryota</taxon>
        <taxon>Viridiplantae</taxon>
        <taxon>Streptophyta</taxon>
        <taxon>Embryophyta</taxon>
        <taxon>Marchantiophyta</taxon>
        <taxon>Marchantiopsida</taxon>
        <taxon>Marchantiidae</taxon>
        <taxon>Marchantiales</taxon>
        <taxon>Marchantiaceae</taxon>
        <taxon>Marchantia</taxon>
    </lineage>
</organism>
<evidence type="ECO:0000256" key="4">
    <source>
        <dbReference type="ARBA" id="ARBA00022777"/>
    </source>
</evidence>
<accession>A0A176W7P5</accession>
<keyword evidence="8" id="KW-1185">Reference proteome</keyword>
<dbReference type="Proteomes" id="UP000077202">
    <property type="component" value="Unassembled WGS sequence"/>
</dbReference>
<gene>
    <name evidence="7" type="ORF">AXG93_1390s1010</name>
</gene>
<comment type="caution">
    <text evidence="7">The sequence shown here is derived from an EMBL/GenBank/DDBJ whole genome shotgun (WGS) entry which is preliminary data.</text>
</comment>
<name>A0A176W7P5_MARPO</name>